<evidence type="ECO:0000256" key="1">
    <source>
        <dbReference type="ARBA" id="ARBA00004123"/>
    </source>
</evidence>
<dbReference type="InterPro" id="IPR021740">
    <property type="entry name" value="Velvet"/>
</dbReference>
<feature type="domain" description="Velvet" evidence="7">
    <location>
        <begin position="20"/>
        <end position="197"/>
    </location>
</feature>
<dbReference type="Proteomes" id="UP000006753">
    <property type="component" value="Unassembled WGS sequence"/>
</dbReference>
<keyword evidence="4" id="KW-0804">Transcription</keyword>
<evidence type="ECO:0000256" key="4">
    <source>
        <dbReference type="ARBA" id="ARBA00023163"/>
    </source>
</evidence>
<dbReference type="InParanoid" id="K1X5D4"/>
<dbReference type="Gene3D" id="2.60.40.3960">
    <property type="entry name" value="Velvet domain"/>
    <property type="match status" value="1"/>
</dbReference>
<reference evidence="8 9" key="1">
    <citation type="journal article" date="2012" name="BMC Genomics">
        <title>Sequencing the genome of Marssonina brunnea reveals fungus-poplar co-evolution.</title>
        <authorList>
            <person name="Zhu S."/>
            <person name="Cao Y.-Z."/>
            <person name="Jiang C."/>
            <person name="Tan B.-Y."/>
            <person name="Wang Z."/>
            <person name="Feng S."/>
            <person name="Zhang L."/>
            <person name="Su X.-H."/>
            <person name="Brejova B."/>
            <person name="Vinar T."/>
            <person name="Xu M."/>
            <person name="Wang M.-X."/>
            <person name="Zhang S.-G."/>
            <person name="Huang M.-R."/>
            <person name="Wu R."/>
            <person name="Zhou Y."/>
        </authorList>
    </citation>
    <scope>NUCLEOTIDE SEQUENCE [LARGE SCALE GENOMIC DNA]</scope>
    <source>
        <strain evidence="8 9">MB_m1</strain>
    </source>
</reference>
<dbReference type="PROSITE" id="PS51821">
    <property type="entry name" value="VELVET"/>
    <property type="match status" value="1"/>
</dbReference>
<organism evidence="8 9">
    <name type="scientific">Marssonina brunnea f. sp. multigermtubi (strain MB_m1)</name>
    <name type="common">Marssonina leaf spot fungus</name>
    <dbReference type="NCBI Taxonomy" id="1072389"/>
    <lineage>
        <taxon>Eukaryota</taxon>
        <taxon>Fungi</taxon>
        <taxon>Dikarya</taxon>
        <taxon>Ascomycota</taxon>
        <taxon>Pezizomycotina</taxon>
        <taxon>Leotiomycetes</taxon>
        <taxon>Helotiales</taxon>
        <taxon>Drepanopezizaceae</taxon>
        <taxon>Drepanopeziza</taxon>
    </lineage>
</organism>
<evidence type="ECO:0000256" key="6">
    <source>
        <dbReference type="SAM" id="MobiDB-lite"/>
    </source>
</evidence>
<dbReference type="EMBL" id="JH921429">
    <property type="protein sequence ID" value="EKD20356.1"/>
    <property type="molecule type" value="Genomic_DNA"/>
</dbReference>
<feature type="region of interest" description="Disordered" evidence="6">
    <location>
        <begin position="198"/>
        <end position="298"/>
    </location>
</feature>
<protein>
    <submittedName>
        <fullName evidence="8">Putative RYP2 protein</fullName>
    </submittedName>
</protein>
<dbReference type="InterPro" id="IPR037525">
    <property type="entry name" value="Velvet_dom"/>
</dbReference>
<dbReference type="HOGENOM" id="CLU_548695_0_0_1"/>
<dbReference type="Pfam" id="PF11754">
    <property type="entry name" value="Velvet"/>
    <property type="match status" value="1"/>
</dbReference>
<evidence type="ECO:0000313" key="9">
    <source>
        <dbReference type="Proteomes" id="UP000006753"/>
    </source>
</evidence>
<keyword evidence="9" id="KW-1185">Reference proteome</keyword>
<feature type="compositionally biased region" description="Polar residues" evidence="6">
    <location>
        <begin position="232"/>
        <end position="251"/>
    </location>
</feature>
<evidence type="ECO:0000256" key="5">
    <source>
        <dbReference type="ARBA" id="ARBA00023242"/>
    </source>
</evidence>
<keyword evidence="2" id="KW-0749">Sporulation</keyword>
<dbReference type="InterPro" id="IPR038491">
    <property type="entry name" value="Velvet_dom_sf"/>
</dbReference>
<keyword evidence="3" id="KW-0805">Transcription regulation</keyword>
<name>K1X5D4_MARBU</name>
<sequence length="497" mass="54452">MEFSRPTYNFTDAVNLHTQDSIMSHQKLIIRQQPLQSKTCAEDKANFPDKSPIDPPPIVELKVDPRQDPAQGFLHSTYLEDKVSVIILPQSNQDQHSNTARAISGQLTSTLQRLKDSDAPNASDGAFFIFGDMQTRQAGKFRLQFSLYEMRGGNCHYITSVVSDIFESYLPKFFPGLRGASALSHRFIAQGVKLKARREPRTYLKEKGPASDDYQPRHYETGRHKAIPSPPLQTQEQLKRCFSQQSQQSAVSYPETAGTPYDEYPNSKRPCTDLNQSQSPAFNPNYAGGRQSSVSNQGFQQAPGYGDCTYAEFPQPGSASGPASGYGGYACAELQQPAVSHGPTPRGAQSSELASVSWSQDFTPPLQTFDPFWSIPNLQFDFNPIQASPMEPGMGFIQQGLPGSSLAAVPSSFSAGYGNIDPPPPRTHSDFGLQGFYGPNEGQWNSFQDGQYSTGTFGQNQNMSAGNFGTGFFEGGHECSCQQCNQAVECGKTICRG</sequence>
<dbReference type="PANTHER" id="PTHR33572:SF18">
    <property type="entry name" value="SPORE DEVELOPMENT REGULATOR VOSA"/>
    <property type="match status" value="1"/>
</dbReference>
<dbReference type="GO" id="GO:0030435">
    <property type="term" value="P:sporulation resulting in formation of a cellular spore"/>
    <property type="evidence" value="ECO:0007669"/>
    <property type="project" value="UniProtKB-KW"/>
</dbReference>
<dbReference type="GO" id="GO:0005634">
    <property type="term" value="C:nucleus"/>
    <property type="evidence" value="ECO:0007669"/>
    <property type="project" value="UniProtKB-SubCell"/>
</dbReference>
<dbReference type="OMA" id="GASQQYQ"/>
<evidence type="ECO:0000259" key="7">
    <source>
        <dbReference type="PROSITE" id="PS51821"/>
    </source>
</evidence>
<evidence type="ECO:0000256" key="2">
    <source>
        <dbReference type="ARBA" id="ARBA00022969"/>
    </source>
</evidence>
<dbReference type="AlphaFoldDB" id="K1X5D4"/>
<accession>K1X5D4</accession>
<gene>
    <name evidence="8" type="ORF">MBM_01038</name>
</gene>
<proteinExistence type="predicted"/>
<dbReference type="KEGG" id="mbe:MBM_01038"/>
<dbReference type="eggNOG" id="ENOG502RYQD">
    <property type="taxonomic scope" value="Eukaryota"/>
</dbReference>
<evidence type="ECO:0000256" key="3">
    <source>
        <dbReference type="ARBA" id="ARBA00023015"/>
    </source>
</evidence>
<comment type="subcellular location">
    <subcellularLocation>
        <location evidence="1">Nucleus</location>
    </subcellularLocation>
</comment>
<dbReference type="OrthoDB" id="5599552at2759"/>
<feature type="compositionally biased region" description="Basic and acidic residues" evidence="6">
    <location>
        <begin position="198"/>
        <end position="223"/>
    </location>
</feature>
<keyword evidence="5" id="KW-0539">Nucleus</keyword>
<dbReference type="PANTHER" id="PTHR33572">
    <property type="entry name" value="SPORE DEVELOPMENT REGULATOR VOSA"/>
    <property type="match status" value="1"/>
</dbReference>
<evidence type="ECO:0000313" key="8">
    <source>
        <dbReference type="EMBL" id="EKD20356.1"/>
    </source>
</evidence>
<feature type="compositionally biased region" description="Polar residues" evidence="6">
    <location>
        <begin position="273"/>
        <end position="282"/>
    </location>
</feature>